<reference evidence="2 3" key="1">
    <citation type="submission" date="2016-11" db="EMBL/GenBank/DDBJ databases">
        <authorList>
            <person name="Jaros S."/>
            <person name="Januszkiewicz K."/>
            <person name="Wedrychowicz H."/>
        </authorList>
    </citation>
    <scope>NUCLEOTIDE SEQUENCE [LARGE SCALE GENOMIC DNA]</scope>
    <source>
        <strain evidence="2 3">CGMCC 1.12145</strain>
    </source>
</reference>
<evidence type="ECO:0000313" key="2">
    <source>
        <dbReference type="EMBL" id="SFW12193.1"/>
    </source>
</evidence>
<dbReference type="InterPro" id="IPR009305">
    <property type="entry name" value="Mpo1-like"/>
</dbReference>
<organism evidence="2 3">
    <name type="scientific">Sinomicrobium oceani</name>
    <dbReference type="NCBI Taxonomy" id="1150368"/>
    <lineage>
        <taxon>Bacteria</taxon>
        <taxon>Pseudomonadati</taxon>
        <taxon>Bacteroidota</taxon>
        <taxon>Flavobacteriia</taxon>
        <taxon>Flavobacteriales</taxon>
        <taxon>Flavobacteriaceae</taxon>
        <taxon>Sinomicrobium</taxon>
    </lineage>
</organism>
<keyword evidence="1" id="KW-0812">Transmembrane</keyword>
<name>A0A1K1LMS3_9FLAO</name>
<evidence type="ECO:0000313" key="3">
    <source>
        <dbReference type="Proteomes" id="UP000182248"/>
    </source>
</evidence>
<feature type="transmembrane region" description="Helical" evidence="1">
    <location>
        <begin position="56"/>
        <end position="75"/>
    </location>
</feature>
<dbReference type="EMBL" id="FPJE01000001">
    <property type="protein sequence ID" value="SFW12193.1"/>
    <property type="molecule type" value="Genomic_DNA"/>
</dbReference>
<evidence type="ECO:0008006" key="4">
    <source>
        <dbReference type="Google" id="ProtNLM"/>
    </source>
</evidence>
<keyword evidence="3" id="KW-1185">Reference proteome</keyword>
<feature type="transmembrane region" description="Helical" evidence="1">
    <location>
        <begin position="32"/>
        <end position="50"/>
    </location>
</feature>
<dbReference type="STRING" id="1150368.SAMN02927921_00093"/>
<dbReference type="Proteomes" id="UP000182248">
    <property type="component" value="Unassembled WGS sequence"/>
</dbReference>
<dbReference type="Pfam" id="PF06127">
    <property type="entry name" value="Mpo1-like"/>
    <property type="match status" value="1"/>
</dbReference>
<dbReference type="OrthoDB" id="7356072at2"/>
<dbReference type="PANTHER" id="PTHR34205">
    <property type="entry name" value="TRANSMEMBRANE PROTEIN"/>
    <property type="match status" value="1"/>
</dbReference>
<dbReference type="AlphaFoldDB" id="A0A1K1LMS3"/>
<keyword evidence="1" id="KW-0472">Membrane</keyword>
<accession>A0A1K1LMS3</accession>
<sequence>MSNGSAMEEKIRSFAEFYRFYLTEHRNKTSRILHFTGTFLTLILVVVFLATGGGWAWVLVPVTGYGFAWAGHAFFEKNKPATFKYPLWSLVSDFRLFFEILSGKCSFDSRKDSTPYR</sequence>
<evidence type="ECO:0000256" key="1">
    <source>
        <dbReference type="SAM" id="Phobius"/>
    </source>
</evidence>
<dbReference type="PANTHER" id="PTHR34205:SF2">
    <property type="entry name" value="DUF962 DOMAIN-CONTAINING PROTEIN"/>
    <property type="match status" value="1"/>
</dbReference>
<keyword evidence="1" id="KW-1133">Transmembrane helix</keyword>
<proteinExistence type="predicted"/>
<gene>
    <name evidence="2" type="ORF">SAMN02927921_00093</name>
</gene>
<protein>
    <recommendedName>
        <fullName evidence="4">DUF962 domain-containing protein</fullName>
    </recommendedName>
</protein>